<name>A0ABN2U5T1_9MICC</name>
<dbReference type="InterPro" id="IPR014914">
    <property type="entry name" value="RES_dom"/>
</dbReference>
<feature type="domain" description="RES" evidence="1">
    <location>
        <begin position="24"/>
        <end position="172"/>
    </location>
</feature>
<keyword evidence="3" id="KW-1185">Reference proteome</keyword>
<dbReference type="Pfam" id="PF08808">
    <property type="entry name" value="RES"/>
    <property type="match status" value="1"/>
</dbReference>
<organism evidence="2 3">
    <name type="scientific">Yaniella flava</name>
    <dbReference type="NCBI Taxonomy" id="287930"/>
    <lineage>
        <taxon>Bacteria</taxon>
        <taxon>Bacillati</taxon>
        <taxon>Actinomycetota</taxon>
        <taxon>Actinomycetes</taxon>
        <taxon>Micrococcales</taxon>
        <taxon>Micrococcaceae</taxon>
        <taxon>Yaniella</taxon>
    </lineage>
</organism>
<dbReference type="EMBL" id="BAAAMN010000010">
    <property type="protein sequence ID" value="GAA2029165.1"/>
    <property type="molecule type" value="Genomic_DNA"/>
</dbReference>
<proteinExistence type="predicted"/>
<evidence type="ECO:0000313" key="3">
    <source>
        <dbReference type="Proteomes" id="UP001501461"/>
    </source>
</evidence>
<reference evidence="2 3" key="1">
    <citation type="journal article" date="2019" name="Int. J. Syst. Evol. Microbiol.">
        <title>The Global Catalogue of Microorganisms (GCM) 10K type strain sequencing project: providing services to taxonomists for standard genome sequencing and annotation.</title>
        <authorList>
            <consortium name="The Broad Institute Genomics Platform"/>
            <consortium name="The Broad Institute Genome Sequencing Center for Infectious Disease"/>
            <person name="Wu L."/>
            <person name="Ma J."/>
        </authorList>
    </citation>
    <scope>NUCLEOTIDE SEQUENCE [LARGE SCALE GENOMIC DNA]</scope>
    <source>
        <strain evidence="2 3">JCM 13595</strain>
    </source>
</reference>
<accession>A0ABN2U5T1</accession>
<comment type="caution">
    <text evidence="2">The sequence shown here is derived from an EMBL/GenBank/DDBJ whole genome shotgun (WGS) entry which is preliminary data.</text>
</comment>
<dbReference type="RefSeq" id="WP_343956142.1">
    <property type="nucleotide sequence ID" value="NZ_BAAAMN010000010.1"/>
</dbReference>
<sequence length="218" mass="23807">MVEGQWPTGLRSAETFTVEADQLLYRVLSVAGGRLATDFNPGFGVPTRFAFFPDQSGAVVPVLYAAYSAEAAVCETLLRDIPAAGGVLLEADYIGSMMAGLRTNRELSLAKFMGTGLRALGTTHQELTSSDMWTYTHTVQWAEAAHRAGFDGAAWMSNRCNDTVAVVLFGDRIEPDALSLDDSVAKIFSRHIDRQWLTDMCFLLGIRVRWNPPPTPSA</sequence>
<evidence type="ECO:0000259" key="1">
    <source>
        <dbReference type="Pfam" id="PF08808"/>
    </source>
</evidence>
<dbReference type="Proteomes" id="UP001501461">
    <property type="component" value="Unassembled WGS sequence"/>
</dbReference>
<protein>
    <recommendedName>
        <fullName evidence="1">RES domain-containing protein</fullName>
    </recommendedName>
</protein>
<evidence type="ECO:0000313" key="2">
    <source>
        <dbReference type="EMBL" id="GAA2029165.1"/>
    </source>
</evidence>
<gene>
    <name evidence="2" type="ORF">GCM10009720_06290</name>
</gene>